<feature type="compositionally biased region" description="Basic and acidic residues" evidence="1">
    <location>
        <begin position="41"/>
        <end position="61"/>
    </location>
</feature>
<feature type="compositionally biased region" description="Basic residues" evidence="1">
    <location>
        <begin position="31"/>
        <end position="40"/>
    </location>
</feature>
<evidence type="ECO:0000313" key="3">
    <source>
        <dbReference type="Proteomes" id="UP000838756"/>
    </source>
</evidence>
<evidence type="ECO:0000256" key="1">
    <source>
        <dbReference type="SAM" id="MobiDB-lite"/>
    </source>
</evidence>
<protein>
    <submittedName>
        <fullName evidence="2">Jg19763 protein</fullName>
    </submittedName>
</protein>
<accession>A0A8S4SAY7</accession>
<feature type="region of interest" description="Disordered" evidence="1">
    <location>
        <begin position="22"/>
        <end position="68"/>
    </location>
</feature>
<dbReference type="EMBL" id="CAKXAJ010026279">
    <property type="protein sequence ID" value="CAH2265200.1"/>
    <property type="molecule type" value="Genomic_DNA"/>
</dbReference>
<name>A0A8S4SAY7_9NEOP</name>
<keyword evidence="3" id="KW-1185">Reference proteome</keyword>
<dbReference type="AlphaFoldDB" id="A0A8S4SAY7"/>
<dbReference type="Proteomes" id="UP000838756">
    <property type="component" value="Unassembled WGS sequence"/>
</dbReference>
<reference evidence="2" key="1">
    <citation type="submission" date="2022-03" db="EMBL/GenBank/DDBJ databases">
        <authorList>
            <person name="Lindestad O."/>
        </authorList>
    </citation>
    <scope>NUCLEOTIDE SEQUENCE</scope>
</reference>
<sequence>MRPCGRSLAWAGLNKRLGLVQTAHPAPHIASRTRTRKRVPERRDTRRSDRVNAPRSDDQSHREKRPFRDKRPLWMSHRIFVFRTVLC</sequence>
<proteinExistence type="predicted"/>
<gene>
    <name evidence="2" type="primary">jg19763</name>
    <name evidence="2" type="ORF">PAEG_LOCUS24850</name>
</gene>
<comment type="caution">
    <text evidence="2">The sequence shown here is derived from an EMBL/GenBank/DDBJ whole genome shotgun (WGS) entry which is preliminary data.</text>
</comment>
<organism evidence="2 3">
    <name type="scientific">Pararge aegeria aegeria</name>
    <dbReference type="NCBI Taxonomy" id="348720"/>
    <lineage>
        <taxon>Eukaryota</taxon>
        <taxon>Metazoa</taxon>
        <taxon>Ecdysozoa</taxon>
        <taxon>Arthropoda</taxon>
        <taxon>Hexapoda</taxon>
        <taxon>Insecta</taxon>
        <taxon>Pterygota</taxon>
        <taxon>Neoptera</taxon>
        <taxon>Endopterygota</taxon>
        <taxon>Lepidoptera</taxon>
        <taxon>Glossata</taxon>
        <taxon>Ditrysia</taxon>
        <taxon>Papilionoidea</taxon>
        <taxon>Nymphalidae</taxon>
        <taxon>Satyrinae</taxon>
        <taxon>Satyrini</taxon>
        <taxon>Parargina</taxon>
        <taxon>Pararge</taxon>
    </lineage>
</organism>
<evidence type="ECO:0000313" key="2">
    <source>
        <dbReference type="EMBL" id="CAH2265200.1"/>
    </source>
</evidence>